<keyword evidence="10 16" id="KW-1133">Transmembrane helix</keyword>
<evidence type="ECO:0000256" key="11">
    <source>
        <dbReference type="ARBA" id="ARBA00023034"/>
    </source>
</evidence>
<keyword evidence="6" id="KW-0732">Signal</keyword>
<evidence type="ECO:0000256" key="16">
    <source>
        <dbReference type="SAM" id="Phobius"/>
    </source>
</evidence>
<organism evidence="18 19">
    <name type="scientific">Heracleum sosnowskyi</name>
    <dbReference type="NCBI Taxonomy" id="360622"/>
    <lineage>
        <taxon>Eukaryota</taxon>
        <taxon>Viridiplantae</taxon>
        <taxon>Streptophyta</taxon>
        <taxon>Embryophyta</taxon>
        <taxon>Tracheophyta</taxon>
        <taxon>Spermatophyta</taxon>
        <taxon>Magnoliopsida</taxon>
        <taxon>eudicotyledons</taxon>
        <taxon>Gunneridae</taxon>
        <taxon>Pentapetalae</taxon>
        <taxon>asterids</taxon>
        <taxon>campanulids</taxon>
        <taxon>Apiales</taxon>
        <taxon>Apiaceae</taxon>
        <taxon>Apioideae</taxon>
        <taxon>apioid superclade</taxon>
        <taxon>Tordylieae</taxon>
        <taxon>Tordyliinae</taxon>
        <taxon>Heracleum</taxon>
    </lineage>
</organism>
<evidence type="ECO:0000256" key="1">
    <source>
        <dbReference type="ARBA" id="ARBA00004394"/>
    </source>
</evidence>
<reference evidence="18" key="2">
    <citation type="submission" date="2023-05" db="EMBL/GenBank/DDBJ databases">
        <authorList>
            <person name="Schelkunov M.I."/>
        </authorList>
    </citation>
    <scope>NUCLEOTIDE SEQUENCE</scope>
    <source>
        <strain evidence="18">Hsosn_3</strain>
        <tissue evidence="18">Leaf</tissue>
    </source>
</reference>
<dbReference type="GO" id="GO:0000139">
    <property type="term" value="C:Golgi membrane"/>
    <property type="evidence" value="ECO:0007669"/>
    <property type="project" value="UniProtKB-SubCell"/>
</dbReference>
<dbReference type="FunFam" id="2.10.25.10:FF:000178">
    <property type="entry name" value="vacuolar-sorting receptor 1"/>
    <property type="match status" value="1"/>
</dbReference>
<keyword evidence="7" id="KW-0677">Repeat</keyword>
<keyword evidence="12 16" id="KW-0472">Membrane</keyword>
<dbReference type="InterPro" id="IPR018097">
    <property type="entry name" value="EGF_Ca-bd_CS"/>
</dbReference>
<protein>
    <submittedName>
        <fullName evidence="18">Vacuolar-sorting receptor 3-like protein</fullName>
    </submittedName>
</protein>
<dbReference type="PROSITE" id="PS01187">
    <property type="entry name" value="EGF_CA"/>
    <property type="match status" value="1"/>
</dbReference>
<evidence type="ECO:0000256" key="5">
    <source>
        <dbReference type="ARBA" id="ARBA00022692"/>
    </source>
</evidence>
<feature type="domain" description="EGF-like calcium-binding" evidence="17">
    <location>
        <begin position="253"/>
        <end position="295"/>
    </location>
</feature>
<dbReference type="InterPro" id="IPR056858">
    <property type="entry name" value="VSR_TRX"/>
</dbReference>
<keyword evidence="18" id="KW-0675">Receptor</keyword>
<sequence length="420" mass="47082">MVHFCLYSKSDLNQWQDAQSRIFIPSEQQGDENENLTIPRMNTIKWHGRIGQQTSRNCLQLEWKNCSIYEYYTLESAFEHHAKIIFEKSVLLLVFSNIKALISEAQVGKGSRGDVTILPTLLINNRQYRGKLDKGAGHLFRIGETDTTVDIETNECLENNGGCWQDKAANLTACKDTFRGRVCECPIVRGVKLSGDGYTHCEASGSLRCGINNGGCWRKAQDGRAYSACVDDRTKGCVCPPGFRGDGVSNCEDVDECKEKMACQCPECNCKNTWGSYDCTCNRNLLYMREHDTCISKNFRTDINWGFVSIIIIALAAAGYALYQYRIRRYMASEIRAIMAQYMPLDDQPEVPNHVTQAEIVGYEVHAVHIFQLPNLDPSRLLTGVSFLLGICTSTQLIQMEQAITPISQAVLNTPGAAFN</sequence>
<dbReference type="Proteomes" id="UP001237642">
    <property type="component" value="Unassembled WGS sequence"/>
</dbReference>
<evidence type="ECO:0000259" key="17">
    <source>
        <dbReference type="SMART" id="SM00179"/>
    </source>
</evidence>
<evidence type="ECO:0000256" key="14">
    <source>
        <dbReference type="ARBA" id="ARBA00023180"/>
    </source>
</evidence>
<comment type="similarity">
    <text evidence="2">Belongs to the VSR (BP-80) family.</text>
</comment>
<keyword evidence="11" id="KW-0333">Golgi apparatus</keyword>
<dbReference type="CDD" id="cd00054">
    <property type="entry name" value="EGF_CA"/>
    <property type="match status" value="1"/>
</dbReference>
<accession>A0AAD8GMW1</accession>
<evidence type="ECO:0000256" key="10">
    <source>
        <dbReference type="ARBA" id="ARBA00022989"/>
    </source>
</evidence>
<keyword evidence="3" id="KW-0813">Transport</keyword>
<keyword evidence="14" id="KW-0325">Glycoprotein</keyword>
<evidence type="ECO:0000256" key="3">
    <source>
        <dbReference type="ARBA" id="ARBA00022448"/>
    </source>
</evidence>
<dbReference type="PANTHER" id="PTHR22702:SF1">
    <property type="entry name" value="PROTEASE-ASSOCIATED DOMAIN-CONTAINING PROTEIN 1"/>
    <property type="match status" value="1"/>
</dbReference>
<dbReference type="GO" id="GO:0005509">
    <property type="term" value="F:calcium ion binding"/>
    <property type="evidence" value="ECO:0007669"/>
    <property type="project" value="InterPro"/>
</dbReference>
<dbReference type="Gene3D" id="2.10.25.10">
    <property type="entry name" value="Laminin"/>
    <property type="match status" value="2"/>
</dbReference>
<evidence type="ECO:0000313" key="19">
    <source>
        <dbReference type="Proteomes" id="UP001237642"/>
    </source>
</evidence>
<evidence type="ECO:0000256" key="6">
    <source>
        <dbReference type="ARBA" id="ARBA00022729"/>
    </source>
</evidence>
<dbReference type="PANTHER" id="PTHR22702">
    <property type="entry name" value="PROTEASE-ASSOCIATED DOMAIN-CONTAINING PROTEIN"/>
    <property type="match status" value="1"/>
</dbReference>
<proteinExistence type="inferred from homology"/>
<evidence type="ECO:0000256" key="7">
    <source>
        <dbReference type="ARBA" id="ARBA00022737"/>
    </source>
</evidence>
<gene>
    <name evidence="18" type="ORF">POM88_054139</name>
</gene>
<keyword evidence="19" id="KW-1185">Reference proteome</keyword>
<evidence type="ECO:0000256" key="8">
    <source>
        <dbReference type="ARBA" id="ARBA00022837"/>
    </source>
</evidence>
<dbReference type="AlphaFoldDB" id="A0AAD8GMW1"/>
<evidence type="ECO:0000256" key="12">
    <source>
        <dbReference type="ARBA" id="ARBA00023136"/>
    </source>
</evidence>
<evidence type="ECO:0000256" key="4">
    <source>
        <dbReference type="ARBA" id="ARBA00022536"/>
    </source>
</evidence>
<keyword evidence="9" id="KW-0653">Protein transport</keyword>
<dbReference type="EMBL" id="JAUIZM010000028">
    <property type="protein sequence ID" value="KAK1351680.1"/>
    <property type="molecule type" value="Genomic_DNA"/>
</dbReference>
<evidence type="ECO:0000256" key="9">
    <source>
        <dbReference type="ARBA" id="ARBA00022927"/>
    </source>
</evidence>
<evidence type="ECO:0000313" key="18">
    <source>
        <dbReference type="EMBL" id="KAK1351680.1"/>
    </source>
</evidence>
<keyword evidence="5 16" id="KW-0812">Transmembrane</keyword>
<dbReference type="Pfam" id="PF25011">
    <property type="entry name" value="VSR_TRX"/>
    <property type="match status" value="1"/>
</dbReference>
<evidence type="ECO:0000256" key="15">
    <source>
        <dbReference type="ARBA" id="ARBA00046288"/>
    </source>
</evidence>
<reference evidence="18" key="1">
    <citation type="submission" date="2023-02" db="EMBL/GenBank/DDBJ databases">
        <title>Genome of toxic invasive species Heracleum sosnowskyi carries increased number of genes despite the absence of recent whole-genome duplications.</title>
        <authorList>
            <person name="Schelkunov M."/>
            <person name="Shtratnikova V."/>
            <person name="Makarenko M."/>
            <person name="Klepikova A."/>
            <person name="Omelchenko D."/>
            <person name="Novikova G."/>
            <person name="Obukhova E."/>
            <person name="Bogdanov V."/>
            <person name="Penin A."/>
            <person name="Logacheva M."/>
        </authorList>
    </citation>
    <scope>NUCLEOTIDE SEQUENCE</scope>
    <source>
        <strain evidence="18">Hsosn_3</strain>
        <tissue evidence="18">Leaf</tissue>
    </source>
</reference>
<comment type="subcellular location">
    <subcellularLocation>
        <location evidence="15">Endomembrane system</location>
        <topology evidence="15">Single-pass type I membrane protein</topology>
    </subcellularLocation>
    <subcellularLocation>
        <location evidence="1">Golgi apparatus membrane</location>
    </subcellularLocation>
</comment>
<comment type="caution">
    <text evidence="18">The sequence shown here is derived from an EMBL/GenBank/DDBJ whole genome shotgun (WGS) entry which is preliminary data.</text>
</comment>
<dbReference type="GO" id="GO:0015031">
    <property type="term" value="P:protein transport"/>
    <property type="evidence" value="ECO:0007669"/>
    <property type="project" value="UniProtKB-KW"/>
</dbReference>
<evidence type="ECO:0000256" key="13">
    <source>
        <dbReference type="ARBA" id="ARBA00023157"/>
    </source>
</evidence>
<keyword evidence="4" id="KW-0245">EGF-like domain</keyword>
<keyword evidence="8" id="KW-0106">Calcium</keyword>
<feature type="transmembrane region" description="Helical" evidence="16">
    <location>
        <begin position="303"/>
        <end position="323"/>
    </location>
</feature>
<evidence type="ECO:0000256" key="2">
    <source>
        <dbReference type="ARBA" id="ARBA00007038"/>
    </source>
</evidence>
<dbReference type="InterPro" id="IPR001881">
    <property type="entry name" value="EGF-like_Ca-bd_dom"/>
</dbReference>
<dbReference type="SMART" id="SM00179">
    <property type="entry name" value="EGF_CA"/>
    <property type="match status" value="1"/>
</dbReference>
<name>A0AAD8GMW1_9APIA</name>
<keyword evidence="13" id="KW-1015">Disulfide bond</keyword>